<evidence type="ECO:0000256" key="6">
    <source>
        <dbReference type="ARBA" id="ARBA00022741"/>
    </source>
</evidence>
<proteinExistence type="inferred from homology"/>
<evidence type="ECO:0000256" key="2">
    <source>
        <dbReference type="ARBA" id="ARBA00005594"/>
    </source>
</evidence>
<dbReference type="PRINTS" id="PR01040">
    <property type="entry name" value="TRNASYNTHTYR"/>
</dbReference>
<dbReference type="Pfam" id="PF00579">
    <property type="entry name" value="tRNA-synt_1b"/>
    <property type="match status" value="1"/>
</dbReference>
<evidence type="ECO:0000256" key="8">
    <source>
        <dbReference type="ARBA" id="ARBA00022917"/>
    </source>
</evidence>
<accession>A0A8H8TZ54</accession>
<keyword evidence="4" id="KW-0963">Cytoplasm</keyword>
<dbReference type="AlphaFoldDB" id="A0A8H8TZ54"/>
<dbReference type="GO" id="GO:0005737">
    <property type="term" value="C:cytoplasm"/>
    <property type="evidence" value="ECO:0007669"/>
    <property type="project" value="UniProtKB-SubCell"/>
</dbReference>
<protein>
    <recommendedName>
        <fullName evidence="3 12">Tyrosine--tRNA ligase</fullName>
        <ecNumber evidence="3 12">6.1.1.1</ecNumber>
    </recommendedName>
    <alternativeName>
        <fullName evidence="10 12">Tyrosyl-tRNA synthetase</fullName>
    </alternativeName>
</protein>
<evidence type="ECO:0000256" key="1">
    <source>
        <dbReference type="ARBA" id="ARBA00004496"/>
    </source>
</evidence>
<keyword evidence="8 12" id="KW-0648">Protein biosynthesis</keyword>
<evidence type="ECO:0000256" key="5">
    <source>
        <dbReference type="ARBA" id="ARBA00022598"/>
    </source>
</evidence>
<organism evidence="14 15">
    <name type="scientific">Lachnellula hyalina</name>
    <dbReference type="NCBI Taxonomy" id="1316788"/>
    <lineage>
        <taxon>Eukaryota</taxon>
        <taxon>Fungi</taxon>
        <taxon>Dikarya</taxon>
        <taxon>Ascomycota</taxon>
        <taxon>Pezizomycotina</taxon>
        <taxon>Leotiomycetes</taxon>
        <taxon>Helotiales</taxon>
        <taxon>Lachnaceae</taxon>
        <taxon>Lachnellula</taxon>
    </lineage>
</organism>
<sequence length="435" mass="47974">MSQTVRLRNTNATTSSLSQRQIEMASPLSPEDSIALIKANLAEVLNPEIIDDVILKEKRPLKVYWGTATTGKPHCGYFVPMMKVAELLAAGCHIKILLADIHGYLDNMKAPFELVEFRAKYYGKIIRSLLKAVGVDITRLEFVQGSSYQLSKEYTMDRFKLEGMTRINVAQKAGAEVVKQSDDPFLGGLVYPLMQALDEQYLDVDCQFGGIDQRKIFTFAMENLPKLNYKGRAHLMNAMVPGLGEAVKMSSSEADSKIDLLDAPEAVEKKLRKAVCVPKQVEGNGVIAFVEHVIMRALALKGGSNFVVQRKDQEPLIYESADKLKEDYAADILTPQLLKSALAHHLNELLAPIRAEFDADEEWKAIEVQAYPPEKATVKVKKVKDKGDPAKRAAAAAARQKVVAQPDGHVEGPDADKVNVGGSVAETLQKLKVDE</sequence>
<evidence type="ECO:0000313" key="15">
    <source>
        <dbReference type="Proteomes" id="UP000431533"/>
    </source>
</evidence>
<dbReference type="FunFam" id="3.40.50.620:FF:000040">
    <property type="entry name" value="Tyrosine--tRNA ligase"/>
    <property type="match status" value="1"/>
</dbReference>
<dbReference type="Proteomes" id="UP000431533">
    <property type="component" value="Unassembled WGS sequence"/>
</dbReference>
<dbReference type="InterPro" id="IPR002305">
    <property type="entry name" value="aa-tRNA-synth_Ic"/>
</dbReference>
<dbReference type="Gene3D" id="3.40.50.620">
    <property type="entry name" value="HUPs"/>
    <property type="match status" value="1"/>
</dbReference>
<evidence type="ECO:0000256" key="3">
    <source>
        <dbReference type="ARBA" id="ARBA00013160"/>
    </source>
</evidence>
<evidence type="ECO:0000256" key="4">
    <source>
        <dbReference type="ARBA" id="ARBA00022490"/>
    </source>
</evidence>
<keyword evidence="15" id="KW-1185">Reference proteome</keyword>
<comment type="similarity">
    <text evidence="2 12">Belongs to the class-I aminoacyl-tRNA synthetase family.</text>
</comment>
<feature type="compositionally biased region" description="Basic and acidic residues" evidence="13">
    <location>
        <begin position="408"/>
        <end position="417"/>
    </location>
</feature>
<comment type="catalytic activity">
    <reaction evidence="11 12">
        <text>tRNA(Tyr) + L-tyrosine + ATP = L-tyrosyl-tRNA(Tyr) + AMP + diphosphate + H(+)</text>
        <dbReference type="Rhea" id="RHEA:10220"/>
        <dbReference type="Rhea" id="RHEA-COMP:9706"/>
        <dbReference type="Rhea" id="RHEA-COMP:9707"/>
        <dbReference type="ChEBI" id="CHEBI:15378"/>
        <dbReference type="ChEBI" id="CHEBI:30616"/>
        <dbReference type="ChEBI" id="CHEBI:33019"/>
        <dbReference type="ChEBI" id="CHEBI:58315"/>
        <dbReference type="ChEBI" id="CHEBI:78442"/>
        <dbReference type="ChEBI" id="CHEBI:78536"/>
        <dbReference type="ChEBI" id="CHEBI:456215"/>
        <dbReference type="EC" id="6.1.1.1"/>
    </reaction>
</comment>
<dbReference type="InterPro" id="IPR014729">
    <property type="entry name" value="Rossmann-like_a/b/a_fold"/>
</dbReference>
<dbReference type="SUPFAM" id="SSF52374">
    <property type="entry name" value="Nucleotidylyl transferase"/>
    <property type="match status" value="1"/>
</dbReference>
<evidence type="ECO:0000256" key="13">
    <source>
        <dbReference type="SAM" id="MobiDB-lite"/>
    </source>
</evidence>
<keyword evidence="9 12" id="KW-0030">Aminoacyl-tRNA synthetase</keyword>
<dbReference type="InterPro" id="IPR002307">
    <property type="entry name" value="Tyr-tRNA-ligase"/>
</dbReference>
<comment type="caution">
    <text evidence="14">The sequence shown here is derived from an EMBL/GenBank/DDBJ whole genome shotgun (WGS) entry which is preliminary data.</text>
</comment>
<dbReference type="GeneID" id="41983237"/>
<dbReference type="NCBIfam" id="NF006330">
    <property type="entry name" value="PRK08560.1"/>
    <property type="match status" value="1"/>
</dbReference>
<dbReference type="OrthoDB" id="197206at2759"/>
<dbReference type="RefSeq" id="XP_031006712.1">
    <property type="nucleotide sequence ID" value="XM_031148013.1"/>
</dbReference>
<comment type="subcellular location">
    <subcellularLocation>
        <location evidence="1">Cytoplasm</location>
    </subcellularLocation>
</comment>
<evidence type="ECO:0000256" key="7">
    <source>
        <dbReference type="ARBA" id="ARBA00022840"/>
    </source>
</evidence>
<feature type="compositionally biased region" description="Low complexity" evidence="13">
    <location>
        <begin position="392"/>
        <end position="405"/>
    </location>
</feature>
<dbReference type="PANTHER" id="PTHR46264:SF4">
    <property type="entry name" value="TYROSINE--TRNA LIGASE, CYTOPLASMIC"/>
    <property type="match status" value="1"/>
</dbReference>
<evidence type="ECO:0000313" key="14">
    <source>
        <dbReference type="EMBL" id="TVY27924.1"/>
    </source>
</evidence>
<dbReference type="EMBL" id="QGMH01000040">
    <property type="protein sequence ID" value="TVY27924.1"/>
    <property type="molecule type" value="Genomic_DNA"/>
</dbReference>
<gene>
    <name evidence="14" type="primary">TYS1</name>
    <name evidence="14" type="ORF">LHYA1_G003039</name>
</gene>
<dbReference type="PANTHER" id="PTHR46264">
    <property type="entry name" value="TYROSINE-TRNA LIGASE"/>
    <property type="match status" value="1"/>
</dbReference>
<dbReference type="Gene3D" id="1.10.240.10">
    <property type="entry name" value="Tyrosyl-Transfer RNA Synthetase"/>
    <property type="match status" value="1"/>
</dbReference>
<keyword evidence="5 12" id="KW-0436">Ligase</keyword>
<evidence type="ECO:0000256" key="12">
    <source>
        <dbReference type="RuleBase" id="RU361234"/>
    </source>
</evidence>
<evidence type="ECO:0000256" key="9">
    <source>
        <dbReference type="ARBA" id="ARBA00023146"/>
    </source>
</evidence>
<reference evidence="14 15" key="1">
    <citation type="submission" date="2018-05" db="EMBL/GenBank/DDBJ databases">
        <title>Genome sequencing and assembly of the regulated plant pathogen Lachnellula willkommii and related sister species for the development of diagnostic species identification markers.</title>
        <authorList>
            <person name="Giroux E."/>
            <person name="Bilodeau G."/>
        </authorList>
    </citation>
    <scope>NUCLEOTIDE SEQUENCE [LARGE SCALE GENOMIC DNA]</scope>
    <source>
        <strain evidence="14 15">CBS 185.66</strain>
    </source>
</reference>
<evidence type="ECO:0000256" key="11">
    <source>
        <dbReference type="ARBA" id="ARBA00048248"/>
    </source>
</evidence>
<evidence type="ECO:0000256" key="10">
    <source>
        <dbReference type="ARBA" id="ARBA00033323"/>
    </source>
</evidence>
<dbReference type="InterPro" id="IPR050489">
    <property type="entry name" value="Tyr-tRNA_synthase"/>
</dbReference>
<feature type="region of interest" description="Disordered" evidence="13">
    <location>
        <begin position="392"/>
        <end position="421"/>
    </location>
</feature>
<dbReference type="EC" id="6.1.1.1" evidence="3 12"/>
<dbReference type="GO" id="GO:0006437">
    <property type="term" value="P:tyrosyl-tRNA aminoacylation"/>
    <property type="evidence" value="ECO:0007669"/>
    <property type="project" value="InterPro"/>
</dbReference>
<dbReference type="NCBIfam" id="TIGR00234">
    <property type="entry name" value="tyrS"/>
    <property type="match status" value="1"/>
</dbReference>
<dbReference type="GO" id="GO:0005524">
    <property type="term" value="F:ATP binding"/>
    <property type="evidence" value="ECO:0007669"/>
    <property type="project" value="UniProtKB-KW"/>
</dbReference>
<name>A0A8H8TZ54_9HELO</name>
<keyword evidence="7 12" id="KW-0067">ATP-binding</keyword>
<dbReference type="GO" id="GO:0004831">
    <property type="term" value="F:tyrosine-tRNA ligase activity"/>
    <property type="evidence" value="ECO:0007669"/>
    <property type="project" value="UniProtKB-EC"/>
</dbReference>
<keyword evidence="6 12" id="KW-0547">Nucleotide-binding</keyword>